<dbReference type="Proteomes" id="UP000694941">
    <property type="component" value="Unplaced"/>
</dbReference>
<dbReference type="Pfam" id="PF07542">
    <property type="entry name" value="ATP12"/>
    <property type="match status" value="1"/>
</dbReference>
<dbReference type="SUPFAM" id="SSF160909">
    <property type="entry name" value="ATP12-like"/>
    <property type="match status" value="1"/>
</dbReference>
<dbReference type="Gene3D" id="3.30.2180.10">
    <property type="entry name" value="ATP12-like"/>
    <property type="match status" value="1"/>
</dbReference>
<evidence type="ECO:0000313" key="6">
    <source>
        <dbReference type="Proteomes" id="UP000694941"/>
    </source>
</evidence>
<comment type="subcellular location">
    <subcellularLocation>
        <location evidence="1">Mitochondrion</location>
    </subcellularLocation>
</comment>
<keyword evidence="3" id="KW-0809">Transit peptide</keyword>
<keyword evidence="5" id="KW-0143">Chaperone</keyword>
<dbReference type="InterPro" id="IPR011419">
    <property type="entry name" value="ATP12_ATP_synth-F1-assembly"/>
</dbReference>
<organism evidence="6 7">
    <name type="scientific">Limulus polyphemus</name>
    <name type="common">Atlantic horseshoe crab</name>
    <dbReference type="NCBI Taxonomy" id="6850"/>
    <lineage>
        <taxon>Eukaryota</taxon>
        <taxon>Metazoa</taxon>
        <taxon>Ecdysozoa</taxon>
        <taxon>Arthropoda</taxon>
        <taxon>Chelicerata</taxon>
        <taxon>Merostomata</taxon>
        <taxon>Xiphosura</taxon>
        <taxon>Limulidae</taxon>
        <taxon>Limulus</taxon>
    </lineage>
</organism>
<dbReference type="InterPro" id="IPR042272">
    <property type="entry name" value="ATP12_ATP_synth-F1-assembly_N"/>
</dbReference>
<dbReference type="GeneID" id="106475101"/>
<protein>
    <submittedName>
        <fullName evidence="7">ATP synthase mitochondrial F1 complex assembly factor 2-like</fullName>
    </submittedName>
</protein>
<evidence type="ECO:0000256" key="5">
    <source>
        <dbReference type="ARBA" id="ARBA00023186"/>
    </source>
</evidence>
<keyword evidence="6" id="KW-1185">Reference proteome</keyword>
<gene>
    <name evidence="7" type="primary">LOC106475101</name>
</gene>
<proteinExistence type="inferred from homology"/>
<evidence type="ECO:0000256" key="1">
    <source>
        <dbReference type="ARBA" id="ARBA00004173"/>
    </source>
</evidence>
<dbReference type="Gene3D" id="1.10.3580.10">
    <property type="entry name" value="ATP12 ATPase"/>
    <property type="match status" value="1"/>
</dbReference>
<evidence type="ECO:0000313" key="7">
    <source>
        <dbReference type="RefSeq" id="XP_013791253.1"/>
    </source>
</evidence>
<reference evidence="7" key="1">
    <citation type="submission" date="2025-08" db="UniProtKB">
        <authorList>
            <consortium name="RefSeq"/>
        </authorList>
    </citation>
    <scope>IDENTIFICATION</scope>
    <source>
        <tissue evidence="7">Muscle</tissue>
    </source>
</reference>
<comment type="similarity">
    <text evidence="2">Belongs to the ATP12 family.</text>
</comment>
<evidence type="ECO:0000256" key="2">
    <source>
        <dbReference type="ARBA" id="ARBA00008231"/>
    </source>
</evidence>
<dbReference type="RefSeq" id="XP_013791253.1">
    <property type="nucleotide sequence ID" value="XM_013935799.2"/>
</dbReference>
<keyword evidence="4" id="KW-0496">Mitochondrion</keyword>
<evidence type="ECO:0000256" key="4">
    <source>
        <dbReference type="ARBA" id="ARBA00023128"/>
    </source>
</evidence>
<dbReference type="PANTHER" id="PTHR21013:SF10">
    <property type="entry name" value="ATP SYNTHASE MITOCHONDRIAL F1 COMPLEX ASSEMBLY FACTOR 2"/>
    <property type="match status" value="1"/>
</dbReference>
<accession>A0ABM1BYU2</accession>
<evidence type="ECO:0000256" key="3">
    <source>
        <dbReference type="ARBA" id="ARBA00022946"/>
    </source>
</evidence>
<dbReference type="InterPro" id="IPR023335">
    <property type="entry name" value="ATP12_ortho_dom_sf"/>
</dbReference>
<sequence length="289" mass="33237">MVGVGLKYIFVAGLGNKNTNIKNASLFENQLLIYFKESRRFLPAVPKRFYKNVSISQINGKYEVNLDQKKLKTPLGRVFQVPNETLALAVANEWDAQKEKIQPHTMNITGLCCTALDNPTKKTKEKFVSEVLEFLDTDTLCYRVNEPAELEQLQKEKWDPVISWFQQRYQVEMKVSDSLLAPVIPQQTKETLQKHLFSFSDYALLGVSFAVENLKSLVLTLSLVDRFLDVETAVSLSRLEVEFQTDQWGRLEWAHDLEQMQVQSKVAAAVLFVHFNSESTEYLTKCMKR</sequence>
<name>A0ABM1BYU2_LIMPO</name>
<dbReference type="PANTHER" id="PTHR21013">
    <property type="entry name" value="ATP SYNTHASE MITOCHONDRIAL F1 COMPLEX ASSEMBLY FACTOR 2/ATP12 PROTEIN, MITOCHONDRIAL PRECURSOR"/>
    <property type="match status" value="1"/>
</dbReference>